<keyword evidence="1" id="KW-0472">Membrane</keyword>
<proteinExistence type="predicted"/>
<dbReference type="InterPro" id="IPR039341">
    <property type="entry name" value="CFAP99"/>
</dbReference>
<organism evidence="2 3">
    <name type="scientific">Batillaria attramentaria</name>
    <dbReference type="NCBI Taxonomy" id="370345"/>
    <lineage>
        <taxon>Eukaryota</taxon>
        <taxon>Metazoa</taxon>
        <taxon>Spiralia</taxon>
        <taxon>Lophotrochozoa</taxon>
        <taxon>Mollusca</taxon>
        <taxon>Gastropoda</taxon>
        <taxon>Caenogastropoda</taxon>
        <taxon>Sorbeoconcha</taxon>
        <taxon>Cerithioidea</taxon>
        <taxon>Batillariidae</taxon>
        <taxon>Batillaria</taxon>
    </lineage>
</organism>
<gene>
    <name evidence="2" type="ORF">BaRGS_00039223</name>
</gene>
<dbReference type="Proteomes" id="UP001519460">
    <property type="component" value="Unassembled WGS sequence"/>
</dbReference>
<name>A0ABD0J3U5_9CAEN</name>
<evidence type="ECO:0000313" key="2">
    <source>
        <dbReference type="EMBL" id="KAK7457310.1"/>
    </source>
</evidence>
<sequence>MITKPFLLLSVKCPFTESVAKTTEITVAHRLLQLSETCVYYCPVTYDVVAPSPHIGMGHAPAAIGVILVLHFLCYLAIFRLDELGSANFHKFIQCLDVSAAYTYLNFFLQEKNLLTWIKDGWSTIYESSFVKSTLLDPLLRWLPDLQEI</sequence>
<keyword evidence="3" id="KW-1185">Reference proteome</keyword>
<evidence type="ECO:0000313" key="3">
    <source>
        <dbReference type="Proteomes" id="UP001519460"/>
    </source>
</evidence>
<accession>A0ABD0J3U5</accession>
<feature type="non-terminal residue" evidence="2">
    <location>
        <position position="149"/>
    </location>
</feature>
<dbReference type="EMBL" id="JACVVK020000672">
    <property type="protein sequence ID" value="KAK7457310.1"/>
    <property type="molecule type" value="Genomic_DNA"/>
</dbReference>
<dbReference type="AlphaFoldDB" id="A0ABD0J3U5"/>
<reference evidence="2 3" key="1">
    <citation type="journal article" date="2023" name="Sci. Data">
        <title>Genome assembly of the Korean intertidal mud-creeper Batillaria attramentaria.</title>
        <authorList>
            <person name="Patra A.K."/>
            <person name="Ho P.T."/>
            <person name="Jun S."/>
            <person name="Lee S.J."/>
            <person name="Kim Y."/>
            <person name="Won Y.J."/>
        </authorList>
    </citation>
    <scope>NUCLEOTIDE SEQUENCE [LARGE SCALE GENOMIC DNA]</scope>
    <source>
        <strain evidence="2">Wonlab-2016</strain>
    </source>
</reference>
<keyword evidence="1" id="KW-1133">Transmembrane helix</keyword>
<keyword evidence="1" id="KW-0812">Transmembrane</keyword>
<feature type="transmembrane region" description="Helical" evidence="1">
    <location>
        <begin position="62"/>
        <end position="81"/>
    </location>
</feature>
<protein>
    <submittedName>
        <fullName evidence="2">Uncharacterized protein</fullName>
    </submittedName>
</protein>
<dbReference type="PANTHER" id="PTHR34649:SF1">
    <property type="entry name" value="CILIA- AND FLAGELLA-ASSOCIATED PROTEIN 99"/>
    <property type="match status" value="1"/>
</dbReference>
<evidence type="ECO:0000256" key="1">
    <source>
        <dbReference type="SAM" id="Phobius"/>
    </source>
</evidence>
<dbReference type="PANTHER" id="PTHR34649">
    <property type="entry name" value="CILIA- AND FLAGELLA-ASSOCIATED PROTEIN 99"/>
    <property type="match status" value="1"/>
</dbReference>
<comment type="caution">
    <text evidence="2">The sequence shown here is derived from an EMBL/GenBank/DDBJ whole genome shotgun (WGS) entry which is preliminary data.</text>
</comment>